<dbReference type="Pfam" id="PF20062">
    <property type="entry name" value="DUF6461"/>
    <property type="match status" value="1"/>
</dbReference>
<comment type="caution">
    <text evidence="1">The sequence shown here is derived from an EMBL/GenBank/DDBJ whole genome shotgun (WGS) entry which is preliminary data.</text>
</comment>
<evidence type="ECO:0000313" key="2">
    <source>
        <dbReference type="Proteomes" id="UP001225356"/>
    </source>
</evidence>
<evidence type="ECO:0000313" key="1">
    <source>
        <dbReference type="EMBL" id="MDP9848609.1"/>
    </source>
</evidence>
<proteinExistence type="predicted"/>
<dbReference type="Proteomes" id="UP001225356">
    <property type="component" value="Unassembled WGS sequence"/>
</dbReference>
<keyword evidence="2" id="KW-1185">Reference proteome</keyword>
<reference evidence="1 2" key="1">
    <citation type="submission" date="2023-07" db="EMBL/GenBank/DDBJ databases">
        <title>Sequencing the genomes of 1000 actinobacteria strains.</title>
        <authorList>
            <person name="Klenk H.-P."/>
        </authorList>
    </citation>
    <scope>NUCLEOTIDE SEQUENCE [LARGE SCALE GENOMIC DNA]</scope>
    <source>
        <strain evidence="1 2">DSM 46740</strain>
    </source>
</reference>
<organism evidence="1 2">
    <name type="scientific">Streptosporangium lutulentum</name>
    <dbReference type="NCBI Taxonomy" id="1461250"/>
    <lineage>
        <taxon>Bacteria</taxon>
        <taxon>Bacillati</taxon>
        <taxon>Actinomycetota</taxon>
        <taxon>Actinomycetes</taxon>
        <taxon>Streptosporangiales</taxon>
        <taxon>Streptosporangiaceae</taxon>
        <taxon>Streptosporangium</taxon>
    </lineage>
</organism>
<gene>
    <name evidence="1" type="ORF">J2853_007820</name>
</gene>
<accession>A0ABT9QPC1</accession>
<dbReference type="RefSeq" id="WP_307566028.1">
    <property type="nucleotide sequence ID" value="NZ_JAUSQU010000001.1"/>
</dbReference>
<dbReference type="EMBL" id="JAUSQU010000001">
    <property type="protein sequence ID" value="MDP9848609.1"/>
    <property type="molecule type" value="Genomic_DNA"/>
</dbReference>
<dbReference type="InterPro" id="IPR045592">
    <property type="entry name" value="DUF6461"/>
</dbReference>
<protein>
    <submittedName>
        <fullName evidence="1">Uncharacterized protein</fullName>
    </submittedName>
</protein>
<name>A0ABT9QPC1_9ACTN</name>
<sequence length="206" mass="22370">MTTPYSLYDLVSAHEGGHGSLADFYVTWCEGVSVENVARVMGADIDTVTPCKIVGWGSGSDGSGREDSNILVGAAETWTFLLGDYRCVGIDSVVGLSKNNGRALSIEWSVHGETVLRYAANGEITTVLDITYTEDRYGGDPNALDSHMEGLRFDIIDDDVEDGVTDLRESFTSALILVERITGQKINKEWLDAVYACYVLPATVNE</sequence>